<dbReference type="InterPro" id="IPR029058">
    <property type="entry name" value="AB_hydrolase_fold"/>
</dbReference>
<evidence type="ECO:0000313" key="2">
    <source>
        <dbReference type="Proteomes" id="UP001166402"/>
    </source>
</evidence>
<dbReference type="PANTHER" id="PTHR47381:SF3">
    <property type="entry name" value="ALPHA_BETA-HYDROLASES SUPERFAMILY PROTEIN"/>
    <property type="match status" value="1"/>
</dbReference>
<evidence type="ECO:0000313" key="1">
    <source>
        <dbReference type="EMBL" id="MBP2071501.1"/>
    </source>
</evidence>
<dbReference type="SUPFAM" id="SSF53474">
    <property type="entry name" value="alpha/beta-Hydrolases"/>
    <property type="match status" value="1"/>
</dbReference>
<proteinExistence type="predicted"/>
<keyword evidence="2" id="KW-1185">Reference proteome</keyword>
<dbReference type="EMBL" id="JAGGLT010000009">
    <property type="protein sequence ID" value="MBP2071501.1"/>
    <property type="molecule type" value="Genomic_DNA"/>
</dbReference>
<protein>
    <submittedName>
        <fullName evidence="1">Cephalosporin-C deacetylase-like acetyl esterase</fullName>
    </submittedName>
</protein>
<organism evidence="1 2">
    <name type="scientific">Thermoanaerobacterium butyriciformans</name>
    <dbReference type="NCBI Taxonomy" id="1702242"/>
    <lineage>
        <taxon>Bacteria</taxon>
        <taxon>Bacillati</taxon>
        <taxon>Bacillota</taxon>
        <taxon>Clostridia</taxon>
        <taxon>Thermoanaerobacterales</taxon>
        <taxon>Thermoanaerobacteraceae</taxon>
        <taxon>Thermoanaerobacterium</taxon>
    </lineage>
</organism>
<dbReference type="PANTHER" id="PTHR47381">
    <property type="entry name" value="ALPHA/BETA-HYDROLASES SUPERFAMILY PROTEIN"/>
    <property type="match status" value="1"/>
</dbReference>
<dbReference type="Proteomes" id="UP001166402">
    <property type="component" value="Unassembled WGS sequence"/>
</dbReference>
<dbReference type="Pfam" id="PF12715">
    <property type="entry name" value="Abhydrolase_7"/>
    <property type="match status" value="1"/>
</dbReference>
<name>A0ABS4NCV5_9THEO</name>
<dbReference type="Gene3D" id="3.40.50.1820">
    <property type="entry name" value="alpha/beta hydrolase"/>
    <property type="match status" value="1"/>
</dbReference>
<comment type="caution">
    <text evidence="1">The sequence shown here is derived from an EMBL/GenBank/DDBJ whole genome shotgun (WGS) entry which is preliminary data.</text>
</comment>
<sequence length="346" mass="39574">MKKSDVKNEFRPLYSLEKLYNSSIRSMGFEIDDPSDFTQWKEELKKKLIEILGGFPELIPLEPQVLEHKEFNNYIREKVVFKSAPYIDVPAYVLIPKNINKRVPGVVALHGHGYGKNDVVGLWEDGEERSVPDGYEGNFGLEIVNRGMVVIVPDQIGFGERREIEDIQNGYNTNSCRKLAFWAQLLGKTVMGMRVWDVMRSIDYLTNLPMVDNERIGCIGISSGGATTLFASAIDERIKVVVISAYLNTFKDSILSVRHCECNYIPGILKYAEMYDIACMIAPKPLLIESGIRDHIFPIEAANIAYEHVKRAYKLLKAEDKLDRDIFEGRHRLSGCKAYDWLKRWL</sequence>
<gene>
    <name evidence="1" type="ORF">J2Z80_001021</name>
</gene>
<reference evidence="1" key="1">
    <citation type="submission" date="2021-03" db="EMBL/GenBank/DDBJ databases">
        <title>Genomic Encyclopedia of Type Strains, Phase IV (KMG-IV): sequencing the most valuable type-strain genomes for metagenomic binning, comparative biology and taxonomic classification.</title>
        <authorList>
            <person name="Goeker M."/>
        </authorList>
    </citation>
    <scope>NUCLEOTIDE SEQUENCE</scope>
    <source>
        <strain evidence="1">DSM 101588</strain>
    </source>
</reference>
<dbReference type="InterPro" id="IPR025890">
    <property type="entry name" value="Abhydrolase_bac"/>
</dbReference>
<accession>A0ABS4NCV5</accession>
<dbReference type="RefSeq" id="WP_245301155.1">
    <property type="nucleotide sequence ID" value="NZ_JAGGLT010000009.1"/>
</dbReference>